<comment type="caution">
    <text evidence="1">The sequence shown here is derived from an EMBL/GenBank/DDBJ whole genome shotgun (WGS) entry which is preliminary data.</text>
</comment>
<dbReference type="Proteomes" id="UP001457282">
    <property type="component" value="Unassembled WGS sequence"/>
</dbReference>
<dbReference type="EMBL" id="JBEDUW010000006">
    <property type="protein sequence ID" value="KAK9923254.1"/>
    <property type="molecule type" value="Genomic_DNA"/>
</dbReference>
<gene>
    <name evidence="1" type="ORF">M0R45_031684</name>
</gene>
<proteinExistence type="predicted"/>
<keyword evidence="2" id="KW-1185">Reference proteome</keyword>
<organism evidence="1 2">
    <name type="scientific">Rubus argutus</name>
    <name type="common">Southern blackberry</name>
    <dbReference type="NCBI Taxonomy" id="59490"/>
    <lineage>
        <taxon>Eukaryota</taxon>
        <taxon>Viridiplantae</taxon>
        <taxon>Streptophyta</taxon>
        <taxon>Embryophyta</taxon>
        <taxon>Tracheophyta</taxon>
        <taxon>Spermatophyta</taxon>
        <taxon>Magnoliopsida</taxon>
        <taxon>eudicotyledons</taxon>
        <taxon>Gunneridae</taxon>
        <taxon>Pentapetalae</taxon>
        <taxon>rosids</taxon>
        <taxon>fabids</taxon>
        <taxon>Rosales</taxon>
        <taxon>Rosaceae</taxon>
        <taxon>Rosoideae</taxon>
        <taxon>Rosoideae incertae sedis</taxon>
        <taxon>Rubus</taxon>
    </lineage>
</organism>
<evidence type="ECO:0000313" key="2">
    <source>
        <dbReference type="Proteomes" id="UP001457282"/>
    </source>
</evidence>
<dbReference type="AlphaFoldDB" id="A0AAW1WH62"/>
<reference evidence="1 2" key="1">
    <citation type="journal article" date="2023" name="G3 (Bethesda)">
        <title>A chromosome-length genome assembly and annotation of blackberry (Rubus argutus, cv. 'Hillquist').</title>
        <authorList>
            <person name="Bruna T."/>
            <person name="Aryal R."/>
            <person name="Dudchenko O."/>
            <person name="Sargent D.J."/>
            <person name="Mead D."/>
            <person name="Buti M."/>
            <person name="Cavallini A."/>
            <person name="Hytonen T."/>
            <person name="Andres J."/>
            <person name="Pham M."/>
            <person name="Weisz D."/>
            <person name="Mascagni F."/>
            <person name="Usai G."/>
            <person name="Natali L."/>
            <person name="Bassil N."/>
            <person name="Fernandez G.E."/>
            <person name="Lomsadze A."/>
            <person name="Armour M."/>
            <person name="Olukolu B."/>
            <person name="Poorten T."/>
            <person name="Britton C."/>
            <person name="Davik J."/>
            <person name="Ashrafi H."/>
            <person name="Aiden E.L."/>
            <person name="Borodovsky M."/>
            <person name="Worthington M."/>
        </authorList>
    </citation>
    <scope>NUCLEOTIDE SEQUENCE [LARGE SCALE GENOMIC DNA]</scope>
    <source>
        <strain evidence="1">PI 553951</strain>
    </source>
</reference>
<evidence type="ECO:0000313" key="1">
    <source>
        <dbReference type="EMBL" id="KAK9923254.1"/>
    </source>
</evidence>
<name>A0AAW1WH62_RUBAR</name>
<accession>A0AAW1WH62</accession>
<sequence>MKIASLVVVWIVYGLLGLGFTYSYRTSAFDDVRSETTVTYNYDRIDEVKKACGFALSSASELKAEDDRIYSMKKEPFFVNGDWRQEVGKDPIMPFDDREVQSEFFGLSSPNYKYTKISSAAVVLEENEPFSVGTVIKKSLLSFPNLEDREAFQFSLSSLSEDLTLHVSAFPDPVPKPQLPRSDVQMEILSVGPPCSGAIGLHKMVPLH</sequence>
<protein>
    <submittedName>
        <fullName evidence="1">Uncharacterized protein</fullName>
    </submittedName>
</protein>